<keyword evidence="2" id="KW-1185">Reference proteome</keyword>
<proteinExistence type="predicted"/>
<dbReference type="OrthoDB" id="3544242at2"/>
<organism evidence="1 2">
    <name type="scientific">Corynebacterium sphenisci DSM 44792</name>
    <dbReference type="NCBI Taxonomy" id="1437874"/>
    <lineage>
        <taxon>Bacteria</taxon>
        <taxon>Bacillati</taxon>
        <taxon>Actinomycetota</taxon>
        <taxon>Actinomycetes</taxon>
        <taxon>Mycobacteriales</taxon>
        <taxon>Corynebacteriaceae</taxon>
        <taxon>Corynebacterium</taxon>
    </lineage>
</organism>
<protein>
    <recommendedName>
        <fullName evidence="3">Lipid droplet-associated protein</fullName>
    </recommendedName>
</protein>
<evidence type="ECO:0000313" key="2">
    <source>
        <dbReference type="Proteomes" id="UP000185469"/>
    </source>
</evidence>
<dbReference type="Proteomes" id="UP000185469">
    <property type="component" value="Chromosome"/>
</dbReference>
<dbReference type="AlphaFoldDB" id="A0A1L7CZ98"/>
<reference evidence="1 2" key="1">
    <citation type="submission" date="2014-08" db="EMBL/GenBank/DDBJ databases">
        <title>Complete genome sequence of Corynebacterium sphenisci CECT 5990(T) (=DSM 44792(T)), isolated from healthy wild penguins.</title>
        <authorList>
            <person name="Ruckert C."/>
            <person name="Albersmeier A."/>
            <person name="Winkler A."/>
            <person name="Kalinowski J."/>
        </authorList>
    </citation>
    <scope>NUCLEOTIDE SEQUENCE [LARGE SCALE GENOMIC DNA]</scope>
    <source>
        <strain evidence="1 2">DSM 44792</strain>
    </source>
</reference>
<gene>
    <name evidence="1" type="ORF">CSPHI_08890</name>
</gene>
<sequence>MNAPAPLRLAAGLAVTAAEEAFRLPYRLRRAPARVAAAPGAVADAGASAAGRAGTRVLARALRVQQNLSALAAKGDEALADLVADDSAAGAEAVFDDDPGAGVRATTAEQTALAVGYPELDADGLEDLLPELDRARIAALLDYELAHGDRPAFTTLLGNALAQAGS</sequence>
<evidence type="ECO:0000313" key="1">
    <source>
        <dbReference type="EMBL" id="APT91113.1"/>
    </source>
</evidence>
<dbReference type="KEGG" id="csph:CSPHI_08890"/>
<evidence type="ECO:0008006" key="3">
    <source>
        <dbReference type="Google" id="ProtNLM"/>
    </source>
</evidence>
<dbReference type="EMBL" id="CP009248">
    <property type="protein sequence ID" value="APT91113.1"/>
    <property type="molecule type" value="Genomic_DNA"/>
</dbReference>
<dbReference type="RefSeq" id="WP_075692556.1">
    <property type="nucleotide sequence ID" value="NZ_CP009248.1"/>
</dbReference>
<accession>A0A1L7CZ98</accession>
<name>A0A1L7CZ98_9CORY</name>
<dbReference type="STRING" id="1437874.CSPHI_08890"/>